<dbReference type="InterPro" id="IPR029058">
    <property type="entry name" value="AB_hydrolase_fold"/>
</dbReference>
<gene>
    <name evidence="3" type="ORF">FJTKL_00743</name>
</gene>
<evidence type="ECO:0000313" key="4">
    <source>
        <dbReference type="Proteomes" id="UP001600888"/>
    </source>
</evidence>
<evidence type="ECO:0000259" key="2">
    <source>
        <dbReference type="Pfam" id="PF07859"/>
    </source>
</evidence>
<dbReference type="SUPFAM" id="SSF53474">
    <property type="entry name" value="alpha/beta-Hydrolases"/>
    <property type="match status" value="1"/>
</dbReference>
<evidence type="ECO:0000256" key="1">
    <source>
        <dbReference type="ARBA" id="ARBA00022801"/>
    </source>
</evidence>
<dbReference type="InterPro" id="IPR013094">
    <property type="entry name" value="AB_hydrolase_3"/>
</dbReference>
<dbReference type="Gene3D" id="3.40.50.1820">
    <property type="entry name" value="alpha/beta hydrolase"/>
    <property type="match status" value="1"/>
</dbReference>
<organism evidence="3 4">
    <name type="scientific">Diaporthe vaccinii</name>
    <dbReference type="NCBI Taxonomy" id="105482"/>
    <lineage>
        <taxon>Eukaryota</taxon>
        <taxon>Fungi</taxon>
        <taxon>Dikarya</taxon>
        <taxon>Ascomycota</taxon>
        <taxon>Pezizomycotina</taxon>
        <taxon>Sordariomycetes</taxon>
        <taxon>Sordariomycetidae</taxon>
        <taxon>Diaporthales</taxon>
        <taxon>Diaporthaceae</taxon>
        <taxon>Diaporthe</taxon>
        <taxon>Diaporthe eres species complex</taxon>
    </lineage>
</organism>
<accession>A0ABR4F6H3</accession>
<dbReference type="PANTHER" id="PTHR48081">
    <property type="entry name" value="AB HYDROLASE SUPERFAMILY PROTEIN C4A8.06C"/>
    <property type="match status" value="1"/>
</dbReference>
<reference evidence="3 4" key="1">
    <citation type="submission" date="2024-03" db="EMBL/GenBank/DDBJ databases">
        <title>A high-quality draft genome sequence of Diaporthe vaccinii, a causative agent of upright dieback and viscid rot disease in cranberry plants.</title>
        <authorList>
            <person name="Sarrasin M."/>
            <person name="Lang B.F."/>
            <person name="Burger G."/>
        </authorList>
    </citation>
    <scope>NUCLEOTIDE SEQUENCE [LARGE SCALE GENOMIC DNA]</scope>
    <source>
        <strain evidence="3 4">IS7</strain>
    </source>
</reference>
<feature type="domain" description="Alpha/beta hydrolase fold-3" evidence="2">
    <location>
        <begin position="92"/>
        <end position="315"/>
    </location>
</feature>
<name>A0ABR4F6H3_9PEZI</name>
<dbReference type="InterPro" id="IPR050300">
    <property type="entry name" value="GDXG_lipolytic_enzyme"/>
</dbReference>
<protein>
    <recommendedName>
        <fullName evidence="2">Alpha/beta hydrolase fold-3 domain-containing protein</fullName>
    </recommendedName>
</protein>
<keyword evidence="4" id="KW-1185">Reference proteome</keyword>
<evidence type="ECO:0000313" key="3">
    <source>
        <dbReference type="EMBL" id="KAL2290299.1"/>
    </source>
</evidence>
<dbReference type="PANTHER" id="PTHR48081:SF8">
    <property type="entry name" value="ALPHA_BETA HYDROLASE FOLD-3 DOMAIN-CONTAINING PROTEIN-RELATED"/>
    <property type="match status" value="1"/>
</dbReference>
<proteinExistence type="predicted"/>
<dbReference type="Proteomes" id="UP001600888">
    <property type="component" value="Unassembled WGS sequence"/>
</dbReference>
<sequence length="343" mass="38537">MSPVNLGSEWEIFAQTEPSIPKPQWIQEYREYKEWRGKQTQAHLKSPTFSMLAEAVTVDNTHIELPEVPGHKFPLRVYQPSKAGPQDKFPVMLYFHGGYWVGGDANSEDLGCRAVIARGNDIVIVSFSYRTIPDVAWDQVLRDAELAMRWMARPENAASVGADTSKGFLIGGAEAGAHLAAACAVRARRTGTDGLAVALTCQVLIVPTLMTWPDPQISPEWASRLRSHTEMADAPLLNSRLFQMFMESLDVPESKKRKGENFPMWERDIKGLPPAYIPMNECDPTRDQAFLYTELLQQAGVLTRTDYYRGLPNMFVQFPELPTTLKICGHLEAGVAWLLQERK</sequence>
<comment type="caution">
    <text evidence="3">The sequence shown here is derived from an EMBL/GenBank/DDBJ whole genome shotgun (WGS) entry which is preliminary data.</text>
</comment>
<dbReference type="Pfam" id="PF07859">
    <property type="entry name" value="Abhydrolase_3"/>
    <property type="match status" value="1"/>
</dbReference>
<dbReference type="EMBL" id="JBAWTH010000010">
    <property type="protein sequence ID" value="KAL2290299.1"/>
    <property type="molecule type" value="Genomic_DNA"/>
</dbReference>
<keyword evidence="1" id="KW-0378">Hydrolase</keyword>